<protein>
    <submittedName>
        <fullName evidence="2">Uncharacterized protein</fullName>
    </submittedName>
</protein>
<feature type="transmembrane region" description="Helical" evidence="1">
    <location>
        <begin position="9"/>
        <end position="33"/>
    </location>
</feature>
<name>A0A7J7LJI1_9MAGN</name>
<evidence type="ECO:0000313" key="2">
    <source>
        <dbReference type="EMBL" id="KAF6142702.1"/>
    </source>
</evidence>
<reference evidence="2 3" key="1">
    <citation type="journal article" date="2020" name="IScience">
        <title>Genome Sequencing of the Endangered Kingdonia uniflora (Circaeasteraceae, Ranunculales) Reveals Potential Mechanisms of Evolutionary Specialization.</title>
        <authorList>
            <person name="Sun Y."/>
            <person name="Deng T."/>
            <person name="Zhang A."/>
            <person name="Moore M.J."/>
            <person name="Landis J.B."/>
            <person name="Lin N."/>
            <person name="Zhang H."/>
            <person name="Zhang X."/>
            <person name="Huang J."/>
            <person name="Zhang X."/>
            <person name="Sun H."/>
            <person name="Wang H."/>
        </authorList>
    </citation>
    <scope>NUCLEOTIDE SEQUENCE [LARGE SCALE GENOMIC DNA]</scope>
    <source>
        <strain evidence="2">TB1705</strain>
        <tissue evidence="2">Leaf</tissue>
    </source>
</reference>
<keyword evidence="1" id="KW-1133">Transmembrane helix</keyword>
<dbReference type="Proteomes" id="UP000541444">
    <property type="component" value="Unassembled WGS sequence"/>
</dbReference>
<accession>A0A7J7LJI1</accession>
<keyword evidence="1" id="KW-0812">Transmembrane</keyword>
<organism evidence="2 3">
    <name type="scientific">Kingdonia uniflora</name>
    <dbReference type="NCBI Taxonomy" id="39325"/>
    <lineage>
        <taxon>Eukaryota</taxon>
        <taxon>Viridiplantae</taxon>
        <taxon>Streptophyta</taxon>
        <taxon>Embryophyta</taxon>
        <taxon>Tracheophyta</taxon>
        <taxon>Spermatophyta</taxon>
        <taxon>Magnoliopsida</taxon>
        <taxon>Ranunculales</taxon>
        <taxon>Circaeasteraceae</taxon>
        <taxon>Kingdonia</taxon>
    </lineage>
</organism>
<sequence>SLFVSDRIVYYFLIVGVATVSLFVSDWIFYYFLLVSGYPTCAFQVSGCSVLISDGSILGL</sequence>
<evidence type="ECO:0000313" key="3">
    <source>
        <dbReference type="Proteomes" id="UP000541444"/>
    </source>
</evidence>
<comment type="caution">
    <text evidence="2">The sequence shown here is derived from an EMBL/GenBank/DDBJ whole genome shotgun (WGS) entry which is preliminary data.</text>
</comment>
<dbReference type="AlphaFoldDB" id="A0A7J7LJI1"/>
<proteinExistence type="predicted"/>
<dbReference type="EMBL" id="JACGCM010002249">
    <property type="protein sequence ID" value="KAF6142702.1"/>
    <property type="molecule type" value="Genomic_DNA"/>
</dbReference>
<evidence type="ECO:0000256" key="1">
    <source>
        <dbReference type="SAM" id="Phobius"/>
    </source>
</evidence>
<keyword evidence="3" id="KW-1185">Reference proteome</keyword>
<feature type="non-terminal residue" evidence="2">
    <location>
        <position position="1"/>
    </location>
</feature>
<gene>
    <name evidence="2" type="ORF">GIB67_015188</name>
</gene>
<keyword evidence="1" id="KW-0472">Membrane</keyword>